<sequence>MPSLLVRILKLDRFEPNRIVTSNIVRPRTLLLIRAFGFLYVLAASISVWATTDNVVDYQASTVWGILFLRLSGPIGSKADLPGGELCALVALFNNSNLLCGGACHLLGLLSWNMPSWTPLDYYQNISVHAMGGFFGTIVELISNRHFLQPVHSLFVAAVMILYMLLTFVVYAIHGEW</sequence>
<feature type="transmembrane region" description="Helical" evidence="1">
    <location>
        <begin position="154"/>
        <end position="174"/>
    </location>
</feature>
<feature type="transmembrane region" description="Helical" evidence="1">
    <location>
        <begin position="31"/>
        <end position="52"/>
    </location>
</feature>
<organism evidence="2 3">
    <name type="scientific">Modicella reniformis</name>
    <dbReference type="NCBI Taxonomy" id="1440133"/>
    <lineage>
        <taxon>Eukaryota</taxon>
        <taxon>Fungi</taxon>
        <taxon>Fungi incertae sedis</taxon>
        <taxon>Mucoromycota</taxon>
        <taxon>Mortierellomycotina</taxon>
        <taxon>Mortierellomycetes</taxon>
        <taxon>Mortierellales</taxon>
        <taxon>Mortierellaceae</taxon>
        <taxon>Modicella</taxon>
    </lineage>
</organism>
<dbReference type="Proteomes" id="UP000749646">
    <property type="component" value="Unassembled WGS sequence"/>
</dbReference>
<dbReference type="EMBL" id="JAAAHW010009647">
    <property type="protein sequence ID" value="KAF9937864.1"/>
    <property type="molecule type" value="Genomic_DNA"/>
</dbReference>
<accession>A0A9P6ILZ2</accession>
<evidence type="ECO:0000313" key="3">
    <source>
        <dbReference type="Proteomes" id="UP000749646"/>
    </source>
</evidence>
<keyword evidence="3" id="KW-1185">Reference proteome</keyword>
<gene>
    <name evidence="2" type="ORF">BGZ65_000866</name>
</gene>
<dbReference type="AlphaFoldDB" id="A0A9P6ILZ2"/>
<evidence type="ECO:0000313" key="2">
    <source>
        <dbReference type="EMBL" id="KAF9937864.1"/>
    </source>
</evidence>
<reference evidence="2" key="1">
    <citation type="journal article" date="2020" name="Fungal Divers.">
        <title>Resolving the Mortierellaceae phylogeny through synthesis of multi-gene phylogenetics and phylogenomics.</title>
        <authorList>
            <person name="Vandepol N."/>
            <person name="Liber J."/>
            <person name="Desiro A."/>
            <person name="Na H."/>
            <person name="Kennedy M."/>
            <person name="Barry K."/>
            <person name="Grigoriev I.V."/>
            <person name="Miller A.N."/>
            <person name="O'Donnell K."/>
            <person name="Stajich J.E."/>
            <person name="Bonito G."/>
        </authorList>
    </citation>
    <scope>NUCLEOTIDE SEQUENCE</scope>
    <source>
        <strain evidence="2">MES-2147</strain>
    </source>
</reference>
<name>A0A9P6ILZ2_9FUNG</name>
<feature type="transmembrane region" description="Helical" evidence="1">
    <location>
        <begin position="122"/>
        <end position="142"/>
    </location>
</feature>
<dbReference type="OrthoDB" id="419711at2759"/>
<comment type="caution">
    <text evidence="2">The sequence shown here is derived from an EMBL/GenBank/DDBJ whole genome shotgun (WGS) entry which is preliminary data.</text>
</comment>
<keyword evidence="1" id="KW-0812">Transmembrane</keyword>
<protein>
    <submittedName>
        <fullName evidence="2">Uncharacterized protein</fullName>
    </submittedName>
</protein>
<keyword evidence="1" id="KW-0472">Membrane</keyword>
<proteinExistence type="predicted"/>
<keyword evidence="1" id="KW-1133">Transmembrane helix</keyword>
<evidence type="ECO:0000256" key="1">
    <source>
        <dbReference type="SAM" id="Phobius"/>
    </source>
</evidence>